<keyword evidence="3" id="KW-0813">Transport</keyword>
<dbReference type="InterPro" id="IPR036163">
    <property type="entry name" value="HMA_dom_sf"/>
</dbReference>
<evidence type="ECO:0000256" key="9">
    <source>
        <dbReference type="ARBA" id="ARBA00022967"/>
    </source>
</evidence>
<keyword evidence="8" id="KW-0460">Magnesium</keyword>
<dbReference type="GO" id="GO:0043682">
    <property type="term" value="F:P-type divalent copper transporter activity"/>
    <property type="evidence" value="ECO:0007669"/>
    <property type="project" value="TreeGrafter"/>
</dbReference>
<dbReference type="OrthoDB" id="1521937at2"/>
<evidence type="ECO:0000256" key="11">
    <source>
        <dbReference type="ARBA" id="ARBA00023065"/>
    </source>
</evidence>
<gene>
    <name evidence="15" type="ORF">AXE80_05130</name>
</gene>
<dbReference type="InterPro" id="IPR059000">
    <property type="entry name" value="ATPase_P-type_domA"/>
</dbReference>
<evidence type="ECO:0000256" key="5">
    <source>
        <dbReference type="ARBA" id="ARBA00022553"/>
    </source>
</evidence>
<dbReference type="NCBIfam" id="TIGR01494">
    <property type="entry name" value="ATPase_P-type"/>
    <property type="match status" value="1"/>
</dbReference>
<keyword evidence="4" id="KW-1003">Cell membrane</keyword>
<feature type="transmembrane region" description="Helical" evidence="13">
    <location>
        <begin position="755"/>
        <end position="781"/>
    </location>
</feature>
<dbReference type="CDD" id="cd00371">
    <property type="entry name" value="HMA"/>
    <property type="match status" value="1"/>
</dbReference>
<dbReference type="GO" id="GO:0055070">
    <property type="term" value="P:copper ion homeostasis"/>
    <property type="evidence" value="ECO:0007669"/>
    <property type="project" value="TreeGrafter"/>
</dbReference>
<evidence type="ECO:0000256" key="12">
    <source>
        <dbReference type="ARBA" id="ARBA00023136"/>
    </source>
</evidence>
<reference evidence="15 16" key="1">
    <citation type="submission" date="2016-02" db="EMBL/GenBank/DDBJ databases">
        <authorList>
            <person name="Wen L."/>
            <person name="He K."/>
            <person name="Yang H."/>
        </authorList>
    </citation>
    <scope>NUCLEOTIDE SEQUENCE [LARGE SCALE GENOMIC DNA]</scope>
    <source>
        <strain evidence="15 16">CZ1127</strain>
    </source>
</reference>
<dbReference type="Proteomes" id="UP000092967">
    <property type="component" value="Chromosome"/>
</dbReference>
<dbReference type="EMBL" id="CP014224">
    <property type="protein sequence ID" value="ANW95696.1"/>
    <property type="molecule type" value="Genomic_DNA"/>
</dbReference>
<dbReference type="STRING" id="1790137.AXE80_05130"/>
<evidence type="ECO:0000256" key="4">
    <source>
        <dbReference type="ARBA" id="ARBA00022475"/>
    </source>
</evidence>
<dbReference type="GO" id="GO:0005507">
    <property type="term" value="F:copper ion binding"/>
    <property type="evidence" value="ECO:0007669"/>
    <property type="project" value="TreeGrafter"/>
</dbReference>
<feature type="transmembrane region" description="Helical" evidence="13">
    <location>
        <begin position="167"/>
        <end position="188"/>
    </location>
</feature>
<feature type="transmembrane region" description="Helical" evidence="13">
    <location>
        <begin position="438"/>
        <end position="462"/>
    </location>
</feature>
<evidence type="ECO:0000256" key="6">
    <source>
        <dbReference type="ARBA" id="ARBA00022692"/>
    </source>
</evidence>
<evidence type="ECO:0000256" key="7">
    <source>
        <dbReference type="ARBA" id="ARBA00022723"/>
    </source>
</evidence>
<dbReference type="SUPFAM" id="SSF81653">
    <property type="entry name" value="Calcium ATPase, transduction domain A"/>
    <property type="match status" value="1"/>
</dbReference>
<organism evidence="15 16">
    <name type="scientific">Wenyingzhuangia fucanilytica</name>
    <dbReference type="NCBI Taxonomy" id="1790137"/>
    <lineage>
        <taxon>Bacteria</taxon>
        <taxon>Pseudomonadati</taxon>
        <taxon>Bacteroidota</taxon>
        <taxon>Flavobacteriia</taxon>
        <taxon>Flavobacteriales</taxon>
        <taxon>Flavobacteriaceae</taxon>
        <taxon>Wenyingzhuangia</taxon>
    </lineage>
</organism>
<feature type="transmembrane region" description="Helical" evidence="13">
    <location>
        <begin position="263"/>
        <end position="280"/>
    </location>
</feature>
<dbReference type="PANTHER" id="PTHR43520">
    <property type="entry name" value="ATP7, ISOFORM B"/>
    <property type="match status" value="1"/>
</dbReference>
<dbReference type="Gene3D" id="3.40.1110.10">
    <property type="entry name" value="Calcium-transporting ATPase, cytoplasmic domain N"/>
    <property type="match status" value="1"/>
</dbReference>
<dbReference type="Gene3D" id="2.70.150.10">
    <property type="entry name" value="Calcium-transporting ATPase, cytoplasmic transduction domain A"/>
    <property type="match status" value="1"/>
</dbReference>
<dbReference type="PANTHER" id="PTHR43520:SF5">
    <property type="entry name" value="CATION-TRANSPORTING P-TYPE ATPASE-RELATED"/>
    <property type="match status" value="1"/>
</dbReference>
<dbReference type="InterPro" id="IPR001757">
    <property type="entry name" value="P_typ_ATPase"/>
</dbReference>
<evidence type="ECO:0000313" key="16">
    <source>
        <dbReference type="Proteomes" id="UP000092967"/>
    </source>
</evidence>
<accession>A0A1B1Y4J2</accession>
<dbReference type="InterPro" id="IPR036412">
    <property type="entry name" value="HAD-like_sf"/>
</dbReference>
<evidence type="ECO:0000313" key="15">
    <source>
        <dbReference type="EMBL" id="ANW95696.1"/>
    </source>
</evidence>
<dbReference type="InterPro" id="IPR023299">
    <property type="entry name" value="ATPase_P-typ_cyto_dom_N"/>
</dbReference>
<dbReference type="AlphaFoldDB" id="A0A1B1Y4J2"/>
<keyword evidence="16" id="KW-1185">Reference proteome</keyword>
<dbReference type="SUPFAM" id="SSF55008">
    <property type="entry name" value="HMA, heavy metal-associated domain"/>
    <property type="match status" value="1"/>
</dbReference>
<evidence type="ECO:0000259" key="14">
    <source>
        <dbReference type="PROSITE" id="PS50846"/>
    </source>
</evidence>
<dbReference type="Gene3D" id="3.30.70.100">
    <property type="match status" value="1"/>
</dbReference>
<dbReference type="SUPFAM" id="SSF81665">
    <property type="entry name" value="Calcium ATPase, transmembrane domain M"/>
    <property type="match status" value="1"/>
</dbReference>
<evidence type="ECO:0000256" key="1">
    <source>
        <dbReference type="ARBA" id="ARBA00004651"/>
    </source>
</evidence>
<dbReference type="KEGG" id="wfu:AXE80_05130"/>
<keyword evidence="12 13" id="KW-0472">Membrane</keyword>
<comment type="subcellular location">
    <subcellularLocation>
        <location evidence="1">Cell membrane</location>
        <topology evidence="1">Multi-pass membrane protein</topology>
    </subcellularLocation>
</comment>
<dbReference type="InterPro" id="IPR023214">
    <property type="entry name" value="HAD_sf"/>
</dbReference>
<dbReference type="InterPro" id="IPR021993">
    <property type="entry name" value="ATPase-cat-bd"/>
</dbReference>
<dbReference type="PRINTS" id="PR00119">
    <property type="entry name" value="CATATPASE"/>
</dbReference>
<evidence type="ECO:0000256" key="2">
    <source>
        <dbReference type="ARBA" id="ARBA00006024"/>
    </source>
</evidence>
<keyword evidence="5" id="KW-0597">Phosphoprotein</keyword>
<dbReference type="Pfam" id="PF12156">
    <property type="entry name" value="ATPase-cat_bd"/>
    <property type="match status" value="1"/>
</dbReference>
<evidence type="ECO:0000256" key="3">
    <source>
        <dbReference type="ARBA" id="ARBA00022448"/>
    </source>
</evidence>
<feature type="transmembrane region" description="Helical" evidence="13">
    <location>
        <begin position="234"/>
        <end position="251"/>
    </location>
</feature>
<feature type="transmembrane region" description="Helical" evidence="13">
    <location>
        <begin position="200"/>
        <end position="222"/>
    </location>
</feature>
<dbReference type="PROSITE" id="PS50846">
    <property type="entry name" value="HMA_2"/>
    <property type="match status" value="1"/>
</dbReference>
<name>A0A1B1Y4J2_9FLAO</name>
<proteinExistence type="inferred from homology"/>
<dbReference type="Pfam" id="PF00122">
    <property type="entry name" value="E1-E2_ATPase"/>
    <property type="match status" value="1"/>
</dbReference>
<dbReference type="InterPro" id="IPR006121">
    <property type="entry name" value="HMA_dom"/>
</dbReference>
<dbReference type="PROSITE" id="PS00154">
    <property type="entry name" value="ATPASE_E1_E2"/>
    <property type="match status" value="1"/>
</dbReference>
<dbReference type="InterPro" id="IPR023298">
    <property type="entry name" value="ATPase_P-typ_TM_dom_sf"/>
</dbReference>
<keyword evidence="6 13" id="KW-0812">Transmembrane</keyword>
<keyword evidence="11" id="KW-0406">Ion transport</keyword>
<keyword evidence="10 13" id="KW-1133">Transmembrane helix</keyword>
<dbReference type="RefSeq" id="WP_068825077.1">
    <property type="nucleotide sequence ID" value="NZ_CP014224.1"/>
</dbReference>
<sequence>MEGKPCYHCGEESIMDIVVFDDKIFCCHGCKTVYEIFKDNDLTAYYDFEKNPGITPNDIKGKYAFLNNDAVVSKLLDFQEDGIEVVTLYIPKIHCSSCVWVLEHLQKLNDGVIKSRVHFSKKNVQITYNHKISLQQLVELLAMIGYDPYISLEDGEKKKKHSKANTYKLAIAGFAFGNSMFLSFPDYFGKPDVWLTQYQPLFVLLMFLFSLPVVFYAANDYFISAYKGLRKRILNIDVPISIGVVVLFLRSSYEFFTGTGQGYFDSLTGLIFFLLLGKLFQQKTYDFLSFERDFKSYFPIAVSTIVHKKEVVIPVNEVKIDDVLIIRNEEVVPTDGVIIEGAPMLDYSFVTGEANLIKKGLGDKVFAGGKQQGKSIQIKVTKTVDQSYLTKLWSENTYEKPSKLTSLTDAISQYFTWGLLLITLLSAIYWFAVDKSQIINVVTSILIVACPCALALSAPFAMGNVLRILGKQGFYLKDSSVIEKIAHVQTIFFDKTGTLTTRNKQEFSYEGDELLDSELSMIKSLVKNSNHPLSRTLFKKIQGDLIDVTEFSEIEGQGIQGVFNHKTVKVGSANFVNSFKNDVETESRVYISIDGVLKGYFKFGNQYREGIFKTLMRLNQKHQINILSGDNDASLTFLQEKLSLKTKYYFHQSPQDKLNHIKASQQENKTVMMVGDGLNDAGALLQSDIGIAVAEDVNVFSPASDAIIDANKINQIPQFFKLCSASLGVVKISFLLSILYNVVGLYFAISGLLTPLIAAILMPLSSITIVVFVTVATNVLAKFNRV</sequence>
<dbReference type="GO" id="GO:0016887">
    <property type="term" value="F:ATP hydrolysis activity"/>
    <property type="evidence" value="ECO:0007669"/>
    <property type="project" value="InterPro"/>
</dbReference>
<feature type="domain" description="HMA" evidence="14">
    <location>
        <begin position="84"/>
        <end position="149"/>
    </location>
</feature>
<keyword evidence="9" id="KW-1278">Translocase</keyword>
<evidence type="ECO:0000256" key="8">
    <source>
        <dbReference type="ARBA" id="ARBA00022842"/>
    </source>
</evidence>
<protein>
    <submittedName>
        <fullName evidence="15">ATPase</fullName>
    </submittedName>
</protein>
<dbReference type="Gene3D" id="3.40.50.1000">
    <property type="entry name" value="HAD superfamily/HAD-like"/>
    <property type="match status" value="1"/>
</dbReference>
<evidence type="ECO:0000256" key="10">
    <source>
        <dbReference type="ARBA" id="ARBA00022989"/>
    </source>
</evidence>
<comment type="similarity">
    <text evidence="2">Belongs to the cation transport ATPase (P-type) (TC 3.A.3) family. Type IB subfamily.</text>
</comment>
<dbReference type="SUPFAM" id="SSF56784">
    <property type="entry name" value="HAD-like"/>
    <property type="match status" value="1"/>
</dbReference>
<dbReference type="PRINTS" id="PR00943">
    <property type="entry name" value="CUATPASE"/>
</dbReference>
<feature type="transmembrane region" description="Helical" evidence="13">
    <location>
        <begin position="414"/>
        <end position="432"/>
    </location>
</feature>
<evidence type="ECO:0000256" key="13">
    <source>
        <dbReference type="SAM" id="Phobius"/>
    </source>
</evidence>
<dbReference type="GO" id="GO:0005524">
    <property type="term" value="F:ATP binding"/>
    <property type="evidence" value="ECO:0007669"/>
    <property type="project" value="InterPro"/>
</dbReference>
<dbReference type="GO" id="GO:0005886">
    <property type="term" value="C:plasma membrane"/>
    <property type="evidence" value="ECO:0007669"/>
    <property type="project" value="UniProtKB-SubCell"/>
</dbReference>
<dbReference type="InterPro" id="IPR018303">
    <property type="entry name" value="ATPase_P-typ_P_site"/>
</dbReference>
<keyword evidence="7" id="KW-0479">Metal-binding</keyword>
<feature type="transmembrane region" description="Helical" evidence="13">
    <location>
        <begin position="728"/>
        <end position="749"/>
    </location>
</feature>
<dbReference type="InterPro" id="IPR008250">
    <property type="entry name" value="ATPase_P-typ_transduc_dom_A_sf"/>
</dbReference>
<dbReference type="Pfam" id="PF00702">
    <property type="entry name" value="Hydrolase"/>
    <property type="match status" value="1"/>
</dbReference>